<feature type="chain" id="PRO_5032502592" description="DUF1593 domain-containing protein" evidence="1">
    <location>
        <begin position="20"/>
        <end position="476"/>
    </location>
</feature>
<evidence type="ECO:0000259" key="3">
    <source>
        <dbReference type="Pfam" id="PF21027"/>
    </source>
</evidence>
<dbReference type="GO" id="GO:0016799">
    <property type="term" value="F:hydrolase activity, hydrolyzing N-glycosyl compounds"/>
    <property type="evidence" value="ECO:0007669"/>
    <property type="project" value="InterPro"/>
</dbReference>
<keyword evidence="1" id="KW-0732">Signal</keyword>
<protein>
    <recommendedName>
        <fullName evidence="6">DUF1593 domain-containing protein</fullName>
    </recommendedName>
</protein>
<dbReference type="InterPro" id="IPR013783">
    <property type="entry name" value="Ig-like_fold"/>
</dbReference>
<dbReference type="InterPro" id="IPR036452">
    <property type="entry name" value="Ribo_hydro-like"/>
</dbReference>
<dbReference type="EMBL" id="JACHFD010000003">
    <property type="protein sequence ID" value="MBB5350579.1"/>
    <property type="molecule type" value="Genomic_DNA"/>
</dbReference>
<gene>
    <name evidence="4" type="ORF">HNR46_000807</name>
</gene>
<dbReference type="Gene3D" id="3.90.245.10">
    <property type="entry name" value="Ribonucleoside hydrolase-like"/>
    <property type="match status" value="1"/>
</dbReference>
<comment type="caution">
    <text evidence="4">The sequence shown here is derived from an EMBL/GenBank/DDBJ whole genome shotgun (WGS) entry which is preliminary data.</text>
</comment>
<feature type="signal peptide" evidence="1">
    <location>
        <begin position="1"/>
        <end position="19"/>
    </location>
</feature>
<name>A0A840V9X0_9BACT</name>
<evidence type="ECO:0000313" key="5">
    <source>
        <dbReference type="Proteomes" id="UP000557717"/>
    </source>
</evidence>
<dbReference type="Proteomes" id="UP000557717">
    <property type="component" value="Unassembled WGS sequence"/>
</dbReference>
<feature type="domain" description="Cellulose-binding Sde182 nucleoside hydrolase-like" evidence="2">
    <location>
        <begin position="30"/>
        <end position="293"/>
    </location>
</feature>
<feature type="domain" description="Cellulose-binding Sde182 C-terminal" evidence="3">
    <location>
        <begin position="393"/>
        <end position="472"/>
    </location>
</feature>
<evidence type="ECO:0000313" key="4">
    <source>
        <dbReference type="EMBL" id="MBB5350579.1"/>
    </source>
</evidence>
<dbReference type="RefSeq" id="WP_184016009.1">
    <property type="nucleotide sequence ID" value="NZ_JACHFD010000003.1"/>
</dbReference>
<keyword evidence="5" id="KW-1185">Reference proteome</keyword>
<dbReference type="Gene3D" id="2.60.40.10">
    <property type="entry name" value="Immunoglobulins"/>
    <property type="match status" value="1"/>
</dbReference>
<dbReference type="InterPro" id="IPR048527">
    <property type="entry name" value="Sde182_C"/>
</dbReference>
<dbReference type="Pfam" id="PF07632">
    <property type="entry name" value="Sde182_NH-like"/>
    <property type="match status" value="1"/>
</dbReference>
<accession>A0A840V9X0</accession>
<proteinExistence type="predicted"/>
<dbReference type="InterPro" id="IPR011483">
    <property type="entry name" value="Sde182_NH-like"/>
</dbReference>
<organism evidence="4 5">
    <name type="scientific">Haloferula luteola</name>
    <dbReference type="NCBI Taxonomy" id="595692"/>
    <lineage>
        <taxon>Bacteria</taxon>
        <taxon>Pseudomonadati</taxon>
        <taxon>Verrucomicrobiota</taxon>
        <taxon>Verrucomicrobiia</taxon>
        <taxon>Verrucomicrobiales</taxon>
        <taxon>Verrucomicrobiaceae</taxon>
        <taxon>Haloferula</taxon>
    </lineage>
</organism>
<evidence type="ECO:0008006" key="6">
    <source>
        <dbReference type="Google" id="ProtNLM"/>
    </source>
</evidence>
<sequence length="476" mass="54198">MKTPLSACRGLTWILYFLAATCAFSSARPRVLVTTDGEADDRCSMVRFLLSCNEFDVEGIVNSSSQFHWQGGQGWNAFHDPTWVRDSVGLYQKVYDQLRIHDPAYPHPDLLLSKWKIGNIQGVGEDQERSEGAEWIAQVLLDDSDTRPLWIQAWGGCNTLARALRIIQEEHPDRMTEVATRLRLFLIWEQDETYQKSIRPVWEPLGVTTIISDQFDCMAYIWPKVLPDSVKTYLEADWMKKHLLRGHGPLASSYEALDGAFHAEGDTPAFLHAIPNGLRSLESPAWGGWGGRYIEVRPNVWMDPPPAPDWKHPEGQISIHNSWSKKLENVTDPAEQTLRTHYFKPIWRWLPAVQNDFAARADWCVKDYASANHPPQVKLKDTPLDLFAVPGETLTLDASATRDPDGDSLQFQWWAYLETSQIYPQNHEWESSPKVTLTFPAKAQPGEALHMICEVTDNGSPPLTRYQRVVIRAKKP</sequence>
<evidence type="ECO:0000256" key="1">
    <source>
        <dbReference type="SAM" id="SignalP"/>
    </source>
</evidence>
<dbReference type="AlphaFoldDB" id="A0A840V9X0"/>
<evidence type="ECO:0000259" key="2">
    <source>
        <dbReference type="Pfam" id="PF07632"/>
    </source>
</evidence>
<dbReference type="Pfam" id="PF21027">
    <property type="entry name" value="Sde0182_C"/>
    <property type="match status" value="1"/>
</dbReference>
<reference evidence="4 5" key="1">
    <citation type="submission" date="2020-08" db="EMBL/GenBank/DDBJ databases">
        <title>Genomic Encyclopedia of Type Strains, Phase IV (KMG-IV): sequencing the most valuable type-strain genomes for metagenomic binning, comparative biology and taxonomic classification.</title>
        <authorList>
            <person name="Goeker M."/>
        </authorList>
    </citation>
    <scope>NUCLEOTIDE SEQUENCE [LARGE SCALE GENOMIC DNA]</scope>
    <source>
        <strain evidence="4 5">YC6886</strain>
    </source>
</reference>